<protein>
    <recommendedName>
        <fullName evidence="4">Helicase ATP-binding domain-containing protein</fullName>
    </recommendedName>
</protein>
<accession>A0A453HE19</accession>
<evidence type="ECO:0000256" key="1">
    <source>
        <dbReference type="SAM" id="MobiDB-lite"/>
    </source>
</evidence>
<dbReference type="PANTHER" id="PTHR18934">
    <property type="entry name" value="ATP-DEPENDENT RNA HELICASE"/>
    <property type="match status" value="1"/>
</dbReference>
<proteinExistence type="predicted"/>
<dbReference type="PANTHER" id="PTHR18934:SF234">
    <property type="entry name" value="PRE-MRNA-SPLICING FACTOR ATP-DEPENDENT RNA HELICASE DEAH4-RELATED"/>
    <property type="match status" value="1"/>
</dbReference>
<dbReference type="AlphaFoldDB" id="A0A453HE19"/>
<feature type="region of interest" description="Disordered" evidence="1">
    <location>
        <begin position="1"/>
        <end position="22"/>
    </location>
</feature>
<dbReference type="Gene3D" id="3.40.50.300">
    <property type="entry name" value="P-loop containing nucleotide triphosphate hydrolases"/>
    <property type="match status" value="1"/>
</dbReference>
<keyword evidence="3" id="KW-1185">Reference proteome</keyword>
<feature type="compositionally biased region" description="Pro residues" evidence="1">
    <location>
        <begin position="1"/>
        <end position="20"/>
    </location>
</feature>
<dbReference type="GO" id="GO:0004386">
    <property type="term" value="F:helicase activity"/>
    <property type="evidence" value="ECO:0007669"/>
    <property type="project" value="TreeGrafter"/>
</dbReference>
<evidence type="ECO:0000313" key="3">
    <source>
        <dbReference type="Proteomes" id="UP000015105"/>
    </source>
</evidence>
<dbReference type="Proteomes" id="UP000015105">
    <property type="component" value="Chromosome 4D"/>
</dbReference>
<reference evidence="2" key="3">
    <citation type="journal article" date="2017" name="Nature">
        <title>Genome sequence of the progenitor of the wheat D genome Aegilops tauschii.</title>
        <authorList>
            <person name="Luo M.C."/>
            <person name="Gu Y.Q."/>
            <person name="Puiu D."/>
            <person name="Wang H."/>
            <person name="Twardziok S.O."/>
            <person name="Deal K.R."/>
            <person name="Huo N."/>
            <person name="Zhu T."/>
            <person name="Wang L."/>
            <person name="Wang Y."/>
            <person name="McGuire P.E."/>
            <person name="Liu S."/>
            <person name="Long H."/>
            <person name="Ramasamy R.K."/>
            <person name="Rodriguez J.C."/>
            <person name="Van S.L."/>
            <person name="Yuan L."/>
            <person name="Wang Z."/>
            <person name="Xia Z."/>
            <person name="Xiao L."/>
            <person name="Anderson O.D."/>
            <person name="Ouyang S."/>
            <person name="Liang Y."/>
            <person name="Zimin A.V."/>
            <person name="Pertea G."/>
            <person name="Qi P."/>
            <person name="Bennetzen J.L."/>
            <person name="Dai X."/>
            <person name="Dawson M.W."/>
            <person name="Muller H.G."/>
            <person name="Kugler K."/>
            <person name="Rivarola-Duarte L."/>
            <person name="Spannagl M."/>
            <person name="Mayer K.F.X."/>
            <person name="Lu F.H."/>
            <person name="Bevan M.W."/>
            <person name="Leroy P."/>
            <person name="Li P."/>
            <person name="You F.M."/>
            <person name="Sun Q."/>
            <person name="Liu Z."/>
            <person name="Lyons E."/>
            <person name="Wicker T."/>
            <person name="Salzberg S.L."/>
            <person name="Devos K.M."/>
            <person name="Dvorak J."/>
        </authorList>
    </citation>
    <scope>NUCLEOTIDE SEQUENCE [LARGE SCALE GENOMIC DNA]</scope>
    <source>
        <strain evidence="2">cv. AL8/78</strain>
    </source>
</reference>
<reference evidence="2" key="4">
    <citation type="submission" date="2019-03" db="UniProtKB">
        <authorList>
            <consortium name="EnsemblPlants"/>
        </authorList>
    </citation>
    <scope>IDENTIFICATION</scope>
</reference>
<reference evidence="3" key="1">
    <citation type="journal article" date="2014" name="Science">
        <title>Ancient hybridizations among the ancestral genomes of bread wheat.</title>
        <authorList>
            <consortium name="International Wheat Genome Sequencing Consortium,"/>
            <person name="Marcussen T."/>
            <person name="Sandve S.R."/>
            <person name="Heier L."/>
            <person name="Spannagl M."/>
            <person name="Pfeifer M."/>
            <person name="Jakobsen K.S."/>
            <person name="Wulff B.B."/>
            <person name="Steuernagel B."/>
            <person name="Mayer K.F."/>
            <person name="Olsen O.A."/>
        </authorList>
    </citation>
    <scope>NUCLEOTIDE SEQUENCE [LARGE SCALE GENOMIC DNA]</scope>
    <source>
        <strain evidence="3">cv. AL8/78</strain>
    </source>
</reference>
<sequence length="103" mass="10973">PSTPVPSEMPSPSPSGPPVLPISEHEDEIVAAVEANPVIVVIGETGSGKSTQLSQILHRRGYTRRGAIAVTQPRRVAAVSVSREGGTRARCLNWGRSWLCYSV</sequence>
<evidence type="ECO:0008006" key="4">
    <source>
        <dbReference type="Google" id="ProtNLM"/>
    </source>
</evidence>
<reference evidence="3" key="2">
    <citation type="journal article" date="2017" name="Nat. Plants">
        <title>The Aegilops tauschii genome reveals multiple impacts of transposons.</title>
        <authorList>
            <person name="Zhao G."/>
            <person name="Zou C."/>
            <person name="Li K."/>
            <person name="Wang K."/>
            <person name="Li T."/>
            <person name="Gao L."/>
            <person name="Zhang X."/>
            <person name="Wang H."/>
            <person name="Yang Z."/>
            <person name="Liu X."/>
            <person name="Jiang W."/>
            <person name="Mao L."/>
            <person name="Kong X."/>
            <person name="Jiao Y."/>
            <person name="Jia J."/>
        </authorList>
    </citation>
    <scope>NUCLEOTIDE SEQUENCE [LARGE SCALE GENOMIC DNA]</scope>
    <source>
        <strain evidence="3">cv. AL8/78</strain>
    </source>
</reference>
<dbReference type="EnsemblPlants" id="AET4Gv20155900.4">
    <property type="protein sequence ID" value="AET4Gv20155900.4"/>
    <property type="gene ID" value="AET4Gv20155900"/>
</dbReference>
<dbReference type="Gramene" id="AET4Gv20155900.4">
    <property type="protein sequence ID" value="AET4Gv20155900.4"/>
    <property type="gene ID" value="AET4Gv20155900"/>
</dbReference>
<reference evidence="2" key="5">
    <citation type="journal article" date="2021" name="G3 (Bethesda)">
        <title>Aegilops tauschii genome assembly Aet v5.0 features greater sequence contiguity and improved annotation.</title>
        <authorList>
            <person name="Wang L."/>
            <person name="Zhu T."/>
            <person name="Rodriguez J.C."/>
            <person name="Deal K.R."/>
            <person name="Dubcovsky J."/>
            <person name="McGuire P.E."/>
            <person name="Lux T."/>
            <person name="Spannagl M."/>
            <person name="Mayer K.F.X."/>
            <person name="Baldrich P."/>
            <person name="Meyers B.C."/>
            <person name="Huo N."/>
            <person name="Gu Y.Q."/>
            <person name="Zhou H."/>
            <person name="Devos K.M."/>
            <person name="Bennetzen J.L."/>
            <person name="Unver T."/>
            <person name="Budak H."/>
            <person name="Gulick P.J."/>
            <person name="Galiba G."/>
            <person name="Kalapos B."/>
            <person name="Nelson D.R."/>
            <person name="Li P."/>
            <person name="You F.M."/>
            <person name="Luo M.C."/>
            <person name="Dvorak J."/>
        </authorList>
    </citation>
    <scope>NUCLEOTIDE SEQUENCE [LARGE SCALE GENOMIC DNA]</scope>
    <source>
        <strain evidence="2">cv. AL8/78</strain>
    </source>
</reference>
<dbReference type="SUPFAM" id="SSF52540">
    <property type="entry name" value="P-loop containing nucleoside triphosphate hydrolases"/>
    <property type="match status" value="1"/>
</dbReference>
<evidence type="ECO:0000313" key="2">
    <source>
        <dbReference type="EnsemblPlants" id="AET4Gv20155900.4"/>
    </source>
</evidence>
<dbReference type="GO" id="GO:0003723">
    <property type="term" value="F:RNA binding"/>
    <property type="evidence" value="ECO:0007669"/>
    <property type="project" value="TreeGrafter"/>
</dbReference>
<dbReference type="InterPro" id="IPR027417">
    <property type="entry name" value="P-loop_NTPase"/>
</dbReference>
<organism evidence="2 3">
    <name type="scientific">Aegilops tauschii subsp. strangulata</name>
    <name type="common">Goatgrass</name>
    <dbReference type="NCBI Taxonomy" id="200361"/>
    <lineage>
        <taxon>Eukaryota</taxon>
        <taxon>Viridiplantae</taxon>
        <taxon>Streptophyta</taxon>
        <taxon>Embryophyta</taxon>
        <taxon>Tracheophyta</taxon>
        <taxon>Spermatophyta</taxon>
        <taxon>Magnoliopsida</taxon>
        <taxon>Liliopsida</taxon>
        <taxon>Poales</taxon>
        <taxon>Poaceae</taxon>
        <taxon>BOP clade</taxon>
        <taxon>Pooideae</taxon>
        <taxon>Triticodae</taxon>
        <taxon>Triticeae</taxon>
        <taxon>Triticinae</taxon>
        <taxon>Aegilops</taxon>
    </lineage>
</organism>
<name>A0A453HE19_AEGTS</name>